<proteinExistence type="inferred from homology"/>
<evidence type="ECO:0000256" key="3">
    <source>
        <dbReference type="ARBA" id="ARBA00022723"/>
    </source>
</evidence>
<evidence type="ECO:0000313" key="11">
    <source>
        <dbReference type="EMBL" id="RKU41510.1"/>
    </source>
</evidence>
<dbReference type="EMBL" id="QVQW01000073">
    <property type="protein sequence ID" value="RKU41510.1"/>
    <property type="molecule type" value="Genomic_DNA"/>
</dbReference>
<comment type="cofactor">
    <cofactor evidence="1">
        <name>Zn(2+)</name>
        <dbReference type="ChEBI" id="CHEBI:29105"/>
    </cofactor>
</comment>
<keyword evidence="7 8" id="KW-0539">Nucleus</keyword>
<evidence type="ECO:0000256" key="2">
    <source>
        <dbReference type="ARBA" id="ARBA00022490"/>
    </source>
</evidence>
<feature type="binding site" evidence="8">
    <location>
        <position position="616"/>
    </location>
    <ligand>
        <name>substrate</name>
    </ligand>
</feature>
<dbReference type="OrthoDB" id="272271at2759"/>
<dbReference type="SUPFAM" id="SSF56601">
    <property type="entry name" value="beta-lactamase/transpeptidase-like"/>
    <property type="match status" value="1"/>
</dbReference>
<comment type="subcellular location">
    <subcellularLocation>
        <location evidence="8">Cytoplasm</location>
    </subcellularLocation>
    <subcellularLocation>
        <location evidence="8">Nucleus</location>
    </subcellularLocation>
</comment>
<evidence type="ECO:0000256" key="7">
    <source>
        <dbReference type="ARBA" id="ARBA00023242"/>
    </source>
</evidence>
<comment type="catalytic activity">
    <reaction evidence="8">
        <text>adenine + H2O + H(+) = hypoxanthine + NH4(+)</text>
        <dbReference type="Rhea" id="RHEA:23688"/>
        <dbReference type="ChEBI" id="CHEBI:15377"/>
        <dbReference type="ChEBI" id="CHEBI:15378"/>
        <dbReference type="ChEBI" id="CHEBI:16708"/>
        <dbReference type="ChEBI" id="CHEBI:17368"/>
        <dbReference type="ChEBI" id="CHEBI:28938"/>
        <dbReference type="EC" id="3.5.4.2"/>
    </reaction>
</comment>
<dbReference type="PANTHER" id="PTHR43114">
    <property type="entry name" value="ADENINE DEAMINASE"/>
    <property type="match status" value="1"/>
</dbReference>
<dbReference type="InterPro" id="IPR001365">
    <property type="entry name" value="A_deaminase_dom"/>
</dbReference>
<dbReference type="InterPro" id="IPR028892">
    <property type="entry name" value="ADE"/>
</dbReference>
<reference evidence="11 12" key="1">
    <citation type="submission" date="2018-08" db="EMBL/GenBank/DDBJ databases">
        <title>Draft genome of the lignicolous fungus Coniochaeta pulveracea.</title>
        <authorList>
            <person name="Borstlap C.J."/>
            <person name="De Witt R.N."/>
            <person name="Botha A."/>
            <person name="Volschenk H."/>
        </authorList>
    </citation>
    <scope>NUCLEOTIDE SEQUENCE [LARGE SCALE GENOMIC DNA]</scope>
    <source>
        <strain evidence="11 12">CAB683</strain>
    </source>
</reference>
<dbReference type="GO" id="GO:0006146">
    <property type="term" value="P:adenine catabolic process"/>
    <property type="evidence" value="ECO:0007669"/>
    <property type="project" value="UniProtKB-UniRule"/>
</dbReference>
<dbReference type="AlphaFoldDB" id="A0A420Y170"/>
<gene>
    <name evidence="8 11" type="primary">AAH1</name>
    <name evidence="11" type="ORF">DL546_003296</name>
</gene>
<dbReference type="Gene3D" id="3.20.20.140">
    <property type="entry name" value="Metal-dependent hydrolases"/>
    <property type="match status" value="1"/>
</dbReference>
<keyword evidence="4 8" id="KW-0378">Hydrolase</keyword>
<feature type="active site" description="Proton donor" evidence="8">
    <location>
        <position position="537"/>
    </location>
</feature>
<comment type="similarity">
    <text evidence="8">Belongs to the metallo-dependent hydrolases superfamily. Adenosine and AMP deaminases family. Adenine deaminase type 2 subfamily.</text>
</comment>
<dbReference type="Gene3D" id="3.40.710.10">
    <property type="entry name" value="DD-peptidase/beta-lactamase superfamily"/>
    <property type="match status" value="1"/>
</dbReference>
<dbReference type="GO" id="GO:0009117">
    <property type="term" value="P:nucleotide metabolic process"/>
    <property type="evidence" value="ECO:0007669"/>
    <property type="project" value="UniProtKB-KW"/>
</dbReference>
<keyword evidence="6 8" id="KW-0546">Nucleotide metabolism</keyword>
<dbReference type="GO" id="GO:0005829">
    <property type="term" value="C:cytosol"/>
    <property type="evidence" value="ECO:0007669"/>
    <property type="project" value="TreeGrafter"/>
</dbReference>
<dbReference type="GO" id="GO:0043103">
    <property type="term" value="P:hypoxanthine salvage"/>
    <property type="evidence" value="ECO:0007669"/>
    <property type="project" value="UniProtKB-UniRule"/>
</dbReference>
<evidence type="ECO:0000259" key="9">
    <source>
        <dbReference type="Pfam" id="PF00144"/>
    </source>
</evidence>
<dbReference type="GO" id="GO:0009168">
    <property type="term" value="P:purine ribonucleoside monophosphate biosynthetic process"/>
    <property type="evidence" value="ECO:0007669"/>
    <property type="project" value="InterPro"/>
</dbReference>
<dbReference type="Pfam" id="PF00144">
    <property type="entry name" value="Beta-lactamase"/>
    <property type="match status" value="1"/>
</dbReference>
<protein>
    <recommendedName>
        <fullName evidence="8">Adenine deaminase</fullName>
        <shortName evidence="8">ADE</shortName>
        <ecNumber evidence="8">3.5.4.2</ecNumber>
    </recommendedName>
    <alternativeName>
        <fullName evidence="8">Adenine aminohydrolase</fullName>
        <shortName evidence="8">AAH</shortName>
    </alternativeName>
</protein>
<comment type="caution">
    <text evidence="8">Lacks conserved residue(s) required for the propagation of feature annotation.</text>
</comment>
<keyword evidence="2 8" id="KW-0963">Cytoplasm</keyword>
<sequence>MTTKLPSFEAFLAKAVQDGIIPGAVVVAKSKSGKLDYTYATGSAAPNVPITPETIFTLASMTKLITTIALLQLVEQKKLSLDEDITRYVPDLAKLPILQEDDSVRPRRNPITLRHLLTHTSGISYPFLEPRLAAYKKAHSSSGDDPRAGKTVKTRYDAPLLFEPGTAWKYGAGIDWAGQVLEAVTGQGLDEYCQENILRPLGISPSQITFFPAKQEGLVGSAKMAAMSVRGEDERVTFAAGPGRYDGNEDAFGGEGMYADMPSYTKVLYSLLVDDGKILGREMAREMFKPAIPTEEARRSLLKELETPEWIVGDVPHTGEYDWGLGGLLVDGDKHEYRKRGMLFWGGMFNLTWFVDREAGVCGAFGTQVLPVGDAKFSSLDDFLAYYYLAMRVLISVADFADLTAEYLLRAHGEGVRHAEVFFDPQAHLSRGVGIETVVEGLVEGRRRATGEIADRGGKMSVLFIPCLLRHLPVEDSRACFELMEGRGYFGREEEEEAVLAGLGLCSSEIALPPGNWREIFEAAGRKGIRRTVHAGEEGPASYVTAALDELGAIRIDHGVRSAEDEAVLERLAREKVLLSVCPLSNVALKGFERVADQPIRKFIEKGVRFSINSDDPAYFGGYILENHCVVHEAFNLTVEEWIDAARNSVEGSWCDEERKEEILREIKSVHDEWKERA</sequence>
<evidence type="ECO:0000256" key="4">
    <source>
        <dbReference type="ARBA" id="ARBA00022801"/>
    </source>
</evidence>
<dbReference type="HAMAP" id="MF_01962">
    <property type="entry name" value="Adenine_deaminase"/>
    <property type="match status" value="1"/>
</dbReference>
<evidence type="ECO:0000313" key="12">
    <source>
        <dbReference type="Proteomes" id="UP000275385"/>
    </source>
</evidence>
<evidence type="ECO:0000256" key="5">
    <source>
        <dbReference type="ARBA" id="ARBA00022833"/>
    </source>
</evidence>
<name>A0A420Y170_9PEZI</name>
<dbReference type="Pfam" id="PF00962">
    <property type="entry name" value="A_deaminase"/>
    <property type="match status" value="1"/>
</dbReference>
<dbReference type="EC" id="3.5.4.2" evidence="8"/>
<dbReference type="GO" id="GO:0000034">
    <property type="term" value="F:adenine deaminase activity"/>
    <property type="evidence" value="ECO:0007669"/>
    <property type="project" value="UniProtKB-UniRule"/>
</dbReference>
<keyword evidence="5" id="KW-0862">Zinc</keyword>
<dbReference type="PROSITE" id="PS00485">
    <property type="entry name" value="A_DEAMINASE"/>
    <property type="match status" value="1"/>
</dbReference>
<keyword evidence="3" id="KW-0479">Metal-binding</keyword>
<evidence type="ECO:0000256" key="6">
    <source>
        <dbReference type="ARBA" id="ARBA00023080"/>
    </source>
</evidence>
<dbReference type="Proteomes" id="UP000275385">
    <property type="component" value="Unassembled WGS sequence"/>
</dbReference>
<dbReference type="InterPro" id="IPR006650">
    <property type="entry name" value="A/AMP_deam_AS"/>
</dbReference>
<feature type="domain" description="Beta-lactamase-related" evidence="9">
    <location>
        <begin position="9"/>
        <end position="368"/>
    </location>
</feature>
<feature type="domain" description="Adenosine deaminase" evidence="10">
    <location>
        <begin position="375"/>
        <end position="669"/>
    </location>
</feature>
<dbReference type="NCBIfam" id="TIGR01430">
    <property type="entry name" value="aden_deam"/>
    <property type="match status" value="1"/>
</dbReference>
<dbReference type="PANTHER" id="PTHR43114:SF6">
    <property type="entry name" value="ADENINE DEAMINASE"/>
    <property type="match status" value="1"/>
</dbReference>
<accession>A0A420Y170</accession>
<evidence type="ECO:0000256" key="1">
    <source>
        <dbReference type="ARBA" id="ARBA00001947"/>
    </source>
</evidence>
<dbReference type="InterPro" id="IPR012338">
    <property type="entry name" value="Beta-lactam/transpept-like"/>
</dbReference>
<dbReference type="InterPro" id="IPR032466">
    <property type="entry name" value="Metal_Hydrolase"/>
</dbReference>
<comment type="function">
    <text evidence="8">Catalyzes the hydrolytic deamination of adenine to hypoxanthine. Plays an important role in the purine salvage pathway and in nitrogen catabolism.</text>
</comment>
<dbReference type="InterPro" id="IPR001466">
    <property type="entry name" value="Beta-lactam-related"/>
</dbReference>
<evidence type="ECO:0000256" key="8">
    <source>
        <dbReference type="HAMAP-Rule" id="MF_03145"/>
    </source>
</evidence>
<dbReference type="STRING" id="177199.A0A420Y170"/>
<dbReference type="SUPFAM" id="SSF51556">
    <property type="entry name" value="Metallo-dependent hydrolases"/>
    <property type="match status" value="1"/>
</dbReference>
<comment type="caution">
    <text evidence="11">The sequence shown here is derived from an EMBL/GenBank/DDBJ whole genome shotgun (WGS) entry which is preliminary data.</text>
</comment>
<organism evidence="11 12">
    <name type="scientific">Coniochaeta pulveracea</name>
    <dbReference type="NCBI Taxonomy" id="177199"/>
    <lineage>
        <taxon>Eukaryota</taxon>
        <taxon>Fungi</taxon>
        <taxon>Dikarya</taxon>
        <taxon>Ascomycota</taxon>
        <taxon>Pezizomycotina</taxon>
        <taxon>Sordariomycetes</taxon>
        <taxon>Sordariomycetidae</taxon>
        <taxon>Coniochaetales</taxon>
        <taxon>Coniochaetaceae</taxon>
        <taxon>Coniochaeta</taxon>
    </lineage>
</organism>
<evidence type="ECO:0000259" key="10">
    <source>
        <dbReference type="Pfam" id="PF00962"/>
    </source>
</evidence>
<keyword evidence="12" id="KW-1185">Reference proteome</keyword>
<dbReference type="GO" id="GO:0005634">
    <property type="term" value="C:nucleus"/>
    <property type="evidence" value="ECO:0007669"/>
    <property type="project" value="UniProtKB-SubCell"/>
</dbReference>
<dbReference type="GO" id="GO:0046872">
    <property type="term" value="F:metal ion binding"/>
    <property type="evidence" value="ECO:0007669"/>
    <property type="project" value="UniProtKB-KW"/>
</dbReference>
<feature type="site" description="Important for catalytic activity" evidence="8">
    <location>
        <position position="558"/>
    </location>
</feature>
<dbReference type="InterPro" id="IPR006330">
    <property type="entry name" value="Ado/ade_deaminase"/>
</dbReference>